<keyword evidence="4" id="KW-1185">Reference proteome</keyword>
<dbReference type="SUPFAM" id="SSF54909">
    <property type="entry name" value="Dimeric alpha+beta barrel"/>
    <property type="match status" value="1"/>
</dbReference>
<organism evidence="3 4">
    <name type="scientific">Knufia peltigerae</name>
    <dbReference type="NCBI Taxonomy" id="1002370"/>
    <lineage>
        <taxon>Eukaryota</taxon>
        <taxon>Fungi</taxon>
        <taxon>Dikarya</taxon>
        <taxon>Ascomycota</taxon>
        <taxon>Pezizomycotina</taxon>
        <taxon>Eurotiomycetes</taxon>
        <taxon>Chaetothyriomycetidae</taxon>
        <taxon>Chaetothyriales</taxon>
        <taxon>Trichomeriaceae</taxon>
        <taxon>Knufia</taxon>
    </lineage>
</organism>
<evidence type="ECO:0000313" key="4">
    <source>
        <dbReference type="Proteomes" id="UP001172681"/>
    </source>
</evidence>
<feature type="domain" description="Stress-response A/B barrel" evidence="2">
    <location>
        <begin position="16"/>
        <end position="119"/>
    </location>
</feature>
<dbReference type="PANTHER" id="PTHR33178">
    <property type="match status" value="1"/>
</dbReference>
<evidence type="ECO:0000313" key="3">
    <source>
        <dbReference type="EMBL" id="KAJ9619125.1"/>
    </source>
</evidence>
<dbReference type="PANTHER" id="PTHR33178:SF10">
    <property type="entry name" value="STRESS-RESPONSE A_B BARREL DOMAIN-CONTAINING PROTEIN"/>
    <property type="match status" value="1"/>
</dbReference>
<dbReference type="EMBL" id="JAPDRN010000134">
    <property type="protein sequence ID" value="KAJ9619125.1"/>
    <property type="molecule type" value="Genomic_DNA"/>
</dbReference>
<dbReference type="PROSITE" id="PS51502">
    <property type="entry name" value="S_R_A_B_BARREL"/>
    <property type="match status" value="1"/>
</dbReference>
<proteinExistence type="predicted"/>
<accession>A0AA38XRP9</accession>
<sequence length="124" mass="14096">MGSITLSRSPPPPSPIVHIVHFRFYPTVSDEKRAAISKKFLSLQSACLSPVTQRPYIRSFTGGRDISIESLQKGYSHVFMLEFENEHDRDWYVNGDPVHKRFGVDDLTGVVEDVMVVDFKRGQV</sequence>
<dbReference type="Proteomes" id="UP001172681">
    <property type="component" value="Unassembled WGS sequence"/>
</dbReference>
<dbReference type="InterPro" id="IPR011008">
    <property type="entry name" value="Dimeric_a/b-barrel"/>
</dbReference>
<name>A0AA38XRP9_9EURO</name>
<reference evidence="3" key="1">
    <citation type="submission" date="2022-10" db="EMBL/GenBank/DDBJ databases">
        <title>Culturing micro-colonial fungi from biological soil crusts in the Mojave desert and describing Neophaeococcomyces mojavensis, and introducing the new genera and species Taxawa tesnikishii.</title>
        <authorList>
            <person name="Kurbessoian T."/>
            <person name="Stajich J.E."/>
        </authorList>
    </citation>
    <scope>NUCLEOTIDE SEQUENCE</scope>
    <source>
        <strain evidence="3">TK_35</strain>
    </source>
</reference>
<evidence type="ECO:0000259" key="2">
    <source>
        <dbReference type="PROSITE" id="PS51502"/>
    </source>
</evidence>
<comment type="caution">
    <text evidence="3">The sequence shown here is derived from an EMBL/GenBank/DDBJ whole genome shotgun (WGS) entry which is preliminary data.</text>
</comment>
<dbReference type="InterPro" id="IPR044662">
    <property type="entry name" value="HS1/DABB1-like"/>
</dbReference>
<dbReference type="Gene3D" id="3.30.70.100">
    <property type="match status" value="1"/>
</dbReference>
<dbReference type="SMART" id="SM00886">
    <property type="entry name" value="Dabb"/>
    <property type="match status" value="1"/>
</dbReference>
<evidence type="ECO:0000256" key="1">
    <source>
        <dbReference type="ARBA" id="ARBA00011738"/>
    </source>
</evidence>
<dbReference type="Pfam" id="PF07876">
    <property type="entry name" value="Dabb"/>
    <property type="match status" value="1"/>
</dbReference>
<comment type="subunit">
    <text evidence="1">Homodimer.</text>
</comment>
<protein>
    <recommendedName>
        <fullName evidence="2">Stress-response A/B barrel domain-containing protein</fullName>
    </recommendedName>
</protein>
<dbReference type="InterPro" id="IPR013097">
    <property type="entry name" value="Dabb"/>
</dbReference>
<gene>
    <name evidence="3" type="ORF">H2204_012772</name>
</gene>
<dbReference type="AlphaFoldDB" id="A0AA38XRP9"/>